<dbReference type="GO" id="GO:0005886">
    <property type="term" value="C:plasma membrane"/>
    <property type="evidence" value="ECO:0007669"/>
    <property type="project" value="UniProtKB-SubCell"/>
</dbReference>
<evidence type="ECO:0000256" key="7">
    <source>
        <dbReference type="ARBA" id="ARBA00022989"/>
    </source>
</evidence>
<dbReference type="GO" id="GO:0015293">
    <property type="term" value="F:symporter activity"/>
    <property type="evidence" value="ECO:0007669"/>
    <property type="project" value="UniProtKB-KW"/>
</dbReference>
<comment type="subcellular location">
    <subcellularLocation>
        <location evidence="1">Cell membrane</location>
        <topology evidence="1">Multi-pass membrane protein</topology>
    </subcellularLocation>
</comment>
<dbReference type="Proteomes" id="UP000243024">
    <property type="component" value="Unassembled WGS sequence"/>
</dbReference>
<feature type="domain" description="Major facilitator superfamily (MFS) profile" evidence="12">
    <location>
        <begin position="20"/>
        <end position="367"/>
    </location>
</feature>
<keyword evidence="8 11" id="KW-0472">Membrane</keyword>
<evidence type="ECO:0000259" key="12">
    <source>
        <dbReference type="PROSITE" id="PS50850"/>
    </source>
</evidence>
<dbReference type="InterPro" id="IPR036259">
    <property type="entry name" value="MFS_trans_sf"/>
</dbReference>
<comment type="function">
    <text evidence="9">May be a proton symporter involved in the uptake of osmolytes such as proline and glycine betaine.</text>
</comment>
<feature type="transmembrane region" description="Helical" evidence="11">
    <location>
        <begin position="246"/>
        <end position="269"/>
    </location>
</feature>
<dbReference type="InterPro" id="IPR005829">
    <property type="entry name" value="Sugar_transporter_CS"/>
</dbReference>
<evidence type="ECO:0000313" key="14">
    <source>
        <dbReference type="Proteomes" id="UP000243024"/>
    </source>
</evidence>
<comment type="caution">
    <text evidence="13">The sequence shown here is derived from an EMBL/GenBank/DDBJ whole genome shotgun (WGS) entry which is preliminary data.</text>
</comment>
<feature type="transmembrane region" description="Helical" evidence="11">
    <location>
        <begin position="21"/>
        <end position="46"/>
    </location>
</feature>
<keyword evidence="3" id="KW-0813">Transport</keyword>
<keyword evidence="7 11" id="KW-1133">Transmembrane helix</keyword>
<feature type="transmembrane region" description="Helical" evidence="11">
    <location>
        <begin position="93"/>
        <end position="111"/>
    </location>
</feature>
<feature type="transmembrane region" description="Helical" evidence="11">
    <location>
        <begin position="281"/>
        <end position="303"/>
    </location>
</feature>
<feature type="transmembrane region" description="Helical" evidence="11">
    <location>
        <begin position="58"/>
        <end position="81"/>
    </location>
</feature>
<comment type="similarity">
    <text evidence="2">Belongs to the major facilitator superfamily. Metabolite:H+ Symporter (MHS) family (TC 2.A.1.6) family.</text>
</comment>
<dbReference type="Gene3D" id="1.20.1250.20">
    <property type="entry name" value="MFS general substrate transporter like domains"/>
    <property type="match status" value="1"/>
</dbReference>
<dbReference type="SUPFAM" id="SSF103473">
    <property type="entry name" value="MFS general substrate transporter"/>
    <property type="match status" value="1"/>
</dbReference>
<reference evidence="13 14" key="1">
    <citation type="submission" date="2015-09" db="EMBL/GenBank/DDBJ databases">
        <title>Draft genome sequence of Hydrogenibacillus schlegelii DSM 2000.</title>
        <authorList>
            <person name="Hemp J."/>
        </authorList>
    </citation>
    <scope>NUCLEOTIDE SEQUENCE [LARGE SCALE GENOMIC DNA]</scope>
    <source>
        <strain evidence="13 14">MA 48</strain>
    </source>
</reference>
<evidence type="ECO:0000256" key="9">
    <source>
        <dbReference type="ARBA" id="ARBA00037295"/>
    </source>
</evidence>
<dbReference type="PROSITE" id="PS00217">
    <property type="entry name" value="SUGAR_TRANSPORT_2"/>
    <property type="match status" value="1"/>
</dbReference>
<feature type="transmembrane region" description="Helical" evidence="11">
    <location>
        <begin position="169"/>
        <end position="186"/>
    </location>
</feature>
<dbReference type="AlphaFoldDB" id="A0A179IM72"/>
<name>A0A179IM72_HYDSH</name>
<gene>
    <name evidence="13" type="ORF">SA87_00125</name>
</gene>
<dbReference type="InterPro" id="IPR005828">
    <property type="entry name" value="MFS_sugar_transport-like"/>
</dbReference>
<dbReference type="EMBL" id="JXBB01000042">
    <property type="protein sequence ID" value="OAR03777.1"/>
    <property type="molecule type" value="Genomic_DNA"/>
</dbReference>
<evidence type="ECO:0000256" key="11">
    <source>
        <dbReference type="SAM" id="Phobius"/>
    </source>
</evidence>
<dbReference type="STRING" id="1484.SA87_00125"/>
<evidence type="ECO:0000256" key="5">
    <source>
        <dbReference type="ARBA" id="ARBA00022692"/>
    </source>
</evidence>
<dbReference type="Pfam" id="PF00083">
    <property type="entry name" value="Sugar_tr"/>
    <property type="match status" value="1"/>
</dbReference>
<evidence type="ECO:0000256" key="6">
    <source>
        <dbReference type="ARBA" id="ARBA00022847"/>
    </source>
</evidence>
<evidence type="ECO:0000256" key="8">
    <source>
        <dbReference type="ARBA" id="ARBA00023136"/>
    </source>
</evidence>
<dbReference type="InterPro" id="IPR020846">
    <property type="entry name" value="MFS_dom"/>
</dbReference>
<evidence type="ECO:0000256" key="1">
    <source>
        <dbReference type="ARBA" id="ARBA00004651"/>
    </source>
</evidence>
<feature type="non-terminal residue" evidence="13">
    <location>
        <position position="367"/>
    </location>
</feature>
<keyword evidence="5 11" id="KW-0812">Transmembrane</keyword>
<sequence length="367" mass="40489">MIGQDSKLSPEFERRQRRRAVASSIIGTTIEWYDFFVYGTVAALVFPKLFFPGSDPYVALMQTFLTFAIGFLARPLGGMFFGHFGDRIGRKTTLIVTIVLMGAATTLMGLMPTYEHIGLWAAVLITLLRFLQGFSVGGEWAGAVILALEWSERPTRGLMASLPQMGVPFGLILSSAVVSLTIALTGDAFDAWGWRIPFLLSFILLVLGVWMRLSVMETPISQQVLNTRRTARAPLLETFRRHPASLFFGLLANLQVFATFYIFNTYFVSYGATILQMPKNLFVNATLVGAIVLMLTIPIAGFLSDRVPRRSVVLFGYALTVVYAYRSATHGQIFHRRNTAPVASCFFGGVLVDRGQPRSAAEPVSTG</sequence>
<evidence type="ECO:0000313" key="13">
    <source>
        <dbReference type="EMBL" id="OAR03777.1"/>
    </source>
</evidence>
<protein>
    <recommendedName>
        <fullName evidence="10">Putative proline/betaine transporter</fullName>
    </recommendedName>
</protein>
<accession>A0A179IM72</accession>
<dbReference type="PANTHER" id="PTHR43045">
    <property type="entry name" value="SHIKIMATE TRANSPORTER"/>
    <property type="match status" value="1"/>
</dbReference>
<proteinExistence type="inferred from homology"/>
<feature type="transmembrane region" description="Helical" evidence="11">
    <location>
        <begin position="192"/>
        <end position="213"/>
    </location>
</feature>
<evidence type="ECO:0000256" key="10">
    <source>
        <dbReference type="ARBA" id="ARBA00039918"/>
    </source>
</evidence>
<dbReference type="FunFam" id="1.20.1250.20:FF:000001">
    <property type="entry name" value="Dicarboxylate MFS transporter"/>
    <property type="match status" value="1"/>
</dbReference>
<evidence type="ECO:0000256" key="2">
    <source>
        <dbReference type="ARBA" id="ARBA00008240"/>
    </source>
</evidence>
<dbReference type="PANTHER" id="PTHR43045:SF1">
    <property type="entry name" value="SHIKIMATE TRANSPORTER"/>
    <property type="match status" value="1"/>
</dbReference>
<dbReference type="RefSeq" id="WP_066202377.1">
    <property type="nucleotide sequence ID" value="NZ_CBCSAS010000078.1"/>
</dbReference>
<keyword evidence="14" id="KW-1185">Reference proteome</keyword>
<organism evidence="13 14">
    <name type="scientific">Hydrogenibacillus schlegelii</name>
    <name type="common">Bacillus schlegelii</name>
    <dbReference type="NCBI Taxonomy" id="1484"/>
    <lineage>
        <taxon>Bacteria</taxon>
        <taxon>Bacillati</taxon>
        <taxon>Bacillota</taxon>
        <taxon>Bacilli</taxon>
        <taxon>Bacillales</taxon>
        <taxon>Bacillales Family X. Incertae Sedis</taxon>
        <taxon>Hydrogenibacillus</taxon>
    </lineage>
</organism>
<evidence type="ECO:0000256" key="4">
    <source>
        <dbReference type="ARBA" id="ARBA00022475"/>
    </source>
</evidence>
<keyword evidence="4" id="KW-1003">Cell membrane</keyword>
<keyword evidence="6" id="KW-0769">Symport</keyword>
<dbReference type="PROSITE" id="PS50850">
    <property type="entry name" value="MFS"/>
    <property type="match status" value="1"/>
</dbReference>
<evidence type="ECO:0000256" key="3">
    <source>
        <dbReference type="ARBA" id="ARBA00022448"/>
    </source>
</evidence>